<evidence type="ECO:0000256" key="14">
    <source>
        <dbReference type="SAM" id="Coils"/>
    </source>
</evidence>
<dbReference type="Gene3D" id="1.10.287.130">
    <property type="match status" value="1"/>
</dbReference>
<keyword evidence="8" id="KW-0547">Nucleotide-binding</keyword>
<feature type="transmembrane region" description="Helical" evidence="15">
    <location>
        <begin position="37"/>
        <end position="56"/>
    </location>
</feature>
<dbReference type="PRINTS" id="PR00344">
    <property type="entry name" value="BCTRLSENSOR"/>
</dbReference>
<dbReference type="Proteomes" id="UP000198749">
    <property type="component" value="Unassembled WGS sequence"/>
</dbReference>
<evidence type="ECO:0000256" key="1">
    <source>
        <dbReference type="ARBA" id="ARBA00000085"/>
    </source>
</evidence>
<evidence type="ECO:0000256" key="15">
    <source>
        <dbReference type="SAM" id="Phobius"/>
    </source>
</evidence>
<feature type="transmembrane region" description="Helical" evidence="15">
    <location>
        <begin position="183"/>
        <end position="207"/>
    </location>
</feature>
<dbReference type="GO" id="GO:0016020">
    <property type="term" value="C:membrane"/>
    <property type="evidence" value="ECO:0007669"/>
    <property type="project" value="UniProtKB-SubCell"/>
</dbReference>
<dbReference type="AlphaFoldDB" id="A0A1H9LF42"/>
<dbReference type="Gene3D" id="3.30.450.20">
    <property type="entry name" value="PAS domain"/>
    <property type="match status" value="1"/>
</dbReference>
<dbReference type="EC" id="2.7.13.3" evidence="4"/>
<dbReference type="SMART" id="SM00387">
    <property type="entry name" value="HATPase_c"/>
    <property type="match status" value="1"/>
</dbReference>
<evidence type="ECO:0000256" key="7">
    <source>
        <dbReference type="ARBA" id="ARBA00022692"/>
    </source>
</evidence>
<keyword evidence="12" id="KW-0902">Two-component regulatory system</keyword>
<dbReference type="STRING" id="355243.SAMN03080615_03921"/>
<organism evidence="18 19">
    <name type="scientific">Amphritea atlantica</name>
    <dbReference type="NCBI Taxonomy" id="355243"/>
    <lineage>
        <taxon>Bacteria</taxon>
        <taxon>Pseudomonadati</taxon>
        <taxon>Pseudomonadota</taxon>
        <taxon>Gammaproteobacteria</taxon>
        <taxon>Oceanospirillales</taxon>
        <taxon>Oceanospirillaceae</taxon>
        <taxon>Amphritea</taxon>
    </lineage>
</organism>
<evidence type="ECO:0000256" key="4">
    <source>
        <dbReference type="ARBA" id="ARBA00012438"/>
    </source>
</evidence>
<dbReference type="InterPro" id="IPR003661">
    <property type="entry name" value="HisK_dim/P_dom"/>
</dbReference>
<dbReference type="Pfam" id="PF02518">
    <property type="entry name" value="HATPase_c"/>
    <property type="match status" value="1"/>
</dbReference>
<reference evidence="19" key="1">
    <citation type="submission" date="2016-10" db="EMBL/GenBank/DDBJ databases">
        <authorList>
            <person name="Varghese N."/>
            <person name="Submissions S."/>
        </authorList>
    </citation>
    <scope>NUCLEOTIDE SEQUENCE [LARGE SCALE GENOMIC DNA]</scope>
    <source>
        <strain evidence="19">DSM 18887</strain>
    </source>
</reference>
<keyword evidence="14" id="KW-0175">Coiled coil</keyword>
<dbReference type="EMBL" id="FOGB01000017">
    <property type="protein sequence ID" value="SER10112.1"/>
    <property type="molecule type" value="Genomic_DNA"/>
</dbReference>
<feature type="transmembrane region" description="Helical" evidence="15">
    <location>
        <begin position="112"/>
        <end position="133"/>
    </location>
</feature>
<dbReference type="SUPFAM" id="SSF47384">
    <property type="entry name" value="Homodimeric domain of signal transducing histidine kinase"/>
    <property type="match status" value="1"/>
</dbReference>
<feature type="transmembrane region" description="Helical" evidence="15">
    <location>
        <begin position="6"/>
        <end position="25"/>
    </location>
</feature>
<dbReference type="InterPro" id="IPR013767">
    <property type="entry name" value="PAS_fold"/>
</dbReference>
<keyword evidence="6" id="KW-0808">Transferase</keyword>
<dbReference type="InterPro" id="IPR036890">
    <property type="entry name" value="HATPase_C_sf"/>
</dbReference>
<dbReference type="InterPro" id="IPR004358">
    <property type="entry name" value="Sig_transdc_His_kin-like_C"/>
</dbReference>
<sequence>MNFNLAGLLLIAIAYLTALFGTAYITERGWVAKRIIYHPVTYVLSLGVFTSVWTFYGTFAIAKESGYSFLASYLGASAAFFLAPVILIPILRITRTYQLSSLADLFAFRFRSATAGALTAIFSLIAILPLISIQIQAVSDSLHILNQDFSSDQIAVGFCTLIALFSILVGARNPSLRYNRTGLIVAMATGSLIKLFALTTIALYALFNVMGGPGGLELWLQQHPEELAVFDTQLDSDMWRTMLLGFFSAIIVMPHTFHMMFTENTSSNSLHKASWGVPLYLLILALAVPPILWAGIRLGVADQPAFLILNLGIKLESGFITTLAFIGGLTAASGIIIVATISIASMLQNHLILPLVPPLSTQRLYSHLLWLRRILIIVMMVSSYLFYAEVGLNYNIHWLGTLAFIAFMQFLPGILATLFWPGANRTGFCLGLIVGMSTWIFPMLTALLNGTISDDASIMYHQNWHHIAIYALTANIIVFLLASIITRSSPEEIASASACLHNSLQRPVGPQLNISHSDELVTLLSARLGKATAQKEVEQALQELNLHRGELNAIDLMRLRTLIESRLSALFGPVEASTLLNQQIHKDTLDQYRTRDIHLLEGQLENYQTRLSGLAAELDNLRRHHRMTLQRLPVGACSLDEKGQIIFWNQEMEQFTGLQTSSVLTRRLINLPEPWGALLHDFSTQEQNHLLSHHLLINGENCWLSLHKASLAENSESMVILLENETENQILVNRLSHNERLASIGRFAAGVAHEIGNPVTGIACLAQNLKYETDDEIILESGEQIVAQTNRITRIVQSLIRFAHTGQSEGKQLQEDINLKALTDEALHLVSMDSRGREINLINNIDATVNISGDPQRLMQVFVNLINNACDATPIHGRVWLDAKRNSNSIEITVTDEGSGIAPEHQNKLFEPFFTTKDPGKGTGLGLPLVYNIIEEHYGSISIVSPANKNQNNGTQVVITLPVTLQD</sequence>
<feature type="domain" description="Histidine kinase" evidence="16">
    <location>
        <begin position="750"/>
        <end position="965"/>
    </location>
</feature>
<evidence type="ECO:0000256" key="10">
    <source>
        <dbReference type="ARBA" id="ARBA00022840"/>
    </source>
</evidence>
<dbReference type="SUPFAM" id="SSF55785">
    <property type="entry name" value="PYP-like sensor domain (PAS domain)"/>
    <property type="match status" value="1"/>
</dbReference>
<keyword evidence="9 18" id="KW-0418">Kinase</keyword>
<evidence type="ECO:0000256" key="5">
    <source>
        <dbReference type="ARBA" id="ARBA00022553"/>
    </source>
</evidence>
<dbReference type="PROSITE" id="PS50112">
    <property type="entry name" value="PAS"/>
    <property type="match status" value="1"/>
</dbReference>
<feature type="coiled-coil region" evidence="14">
    <location>
        <begin position="597"/>
        <end position="624"/>
    </location>
</feature>
<keyword evidence="10" id="KW-0067">ATP-binding</keyword>
<feature type="domain" description="PAS" evidence="17">
    <location>
        <begin position="621"/>
        <end position="669"/>
    </location>
</feature>
<dbReference type="InterPro" id="IPR038377">
    <property type="entry name" value="Na/Glc_symporter_sf"/>
</dbReference>
<feature type="transmembrane region" description="Helical" evidence="15">
    <location>
        <begin position="320"/>
        <end position="347"/>
    </location>
</feature>
<keyword evidence="5" id="KW-0597">Phosphoprotein</keyword>
<feature type="transmembrane region" description="Helical" evidence="15">
    <location>
        <begin position="277"/>
        <end position="300"/>
    </location>
</feature>
<evidence type="ECO:0000313" key="18">
    <source>
        <dbReference type="EMBL" id="SER10112.1"/>
    </source>
</evidence>
<feature type="transmembrane region" description="Helical" evidence="15">
    <location>
        <begin position="238"/>
        <end position="257"/>
    </location>
</feature>
<dbReference type="GO" id="GO:0000155">
    <property type="term" value="F:phosphorelay sensor kinase activity"/>
    <property type="evidence" value="ECO:0007669"/>
    <property type="project" value="InterPro"/>
</dbReference>
<dbReference type="SMART" id="SM00388">
    <property type="entry name" value="HisKA"/>
    <property type="match status" value="1"/>
</dbReference>
<evidence type="ECO:0000259" key="17">
    <source>
        <dbReference type="PROSITE" id="PS50112"/>
    </source>
</evidence>
<keyword evidence="11 15" id="KW-1133">Transmembrane helix</keyword>
<dbReference type="SMART" id="SM00091">
    <property type="entry name" value="PAS"/>
    <property type="match status" value="1"/>
</dbReference>
<evidence type="ECO:0000256" key="13">
    <source>
        <dbReference type="ARBA" id="ARBA00023136"/>
    </source>
</evidence>
<evidence type="ECO:0000256" key="3">
    <source>
        <dbReference type="ARBA" id="ARBA00006434"/>
    </source>
</evidence>
<dbReference type="InterPro" id="IPR001734">
    <property type="entry name" value="Na/solute_symporter"/>
</dbReference>
<dbReference type="InterPro" id="IPR005467">
    <property type="entry name" value="His_kinase_dom"/>
</dbReference>
<proteinExistence type="inferred from homology"/>
<dbReference type="PROSITE" id="PS50109">
    <property type="entry name" value="HIS_KIN"/>
    <property type="match status" value="1"/>
</dbReference>
<dbReference type="GO" id="GO:0005524">
    <property type="term" value="F:ATP binding"/>
    <property type="evidence" value="ECO:0007669"/>
    <property type="project" value="UniProtKB-KW"/>
</dbReference>
<keyword evidence="13 15" id="KW-0472">Membrane</keyword>
<comment type="catalytic activity">
    <reaction evidence="1">
        <text>ATP + protein L-histidine = ADP + protein N-phospho-L-histidine.</text>
        <dbReference type="EC" id="2.7.13.3"/>
    </reaction>
</comment>
<evidence type="ECO:0000256" key="12">
    <source>
        <dbReference type="ARBA" id="ARBA00023012"/>
    </source>
</evidence>
<keyword evidence="7 15" id="KW-0812">Transmembrane</keyword>
<dbReference type="GO" id="GO:0006355">
    <property type="term" value="P:regulation of DNA-templated transcription"/>
    <property type="evidence" value="ECO:0007669"/>
    <property type="project" value="InterPro"/>
</dbReference>
<dbReference type="Gene3D" id="3.30.565.10">
    <property type="entry name" value="Histidine kinase-like ATPase, C-terminal domain"/>
    <property type="match status" value="1"/>
</dbReference>
<dbReference type="GO" id="GO:0022857">
    <property type="term" value="F:transmembrane transporter activity"/>
    <property type="evidence" value="ECO:0007669"/>
    <property type="project" value="InterPro"/>
</dbReference>
<dbReference type="InterPro" id="IPR036097">
    <property type="entry name" value="HisK_dim/P_sf"/>
</dbReference>
<protein>
    <recommendedName>
        <fullName evidence="4">histidine kinase</fullName>
        <ecNumber evidence="4">2.7.13.3</ecNumber>
    </recommendedName>
</protein>
<evidence type="ECO:0000256" key="6">
    <source>
        <dbReference type="ARBA" id="ARBA00022679"/>
    </source>
</evidence>
<dbReference type="InterPro" id="IPR000014">
    <property type="entry name" value="PAS"/>
</dbReference>
<dbReference type="Gene3D" id="1.20.1730.10">
    <property type="entry name" value="Sodium/glucose cotransporter"/>
    <property type="match status" value="1"/>
</dbReference>
<dbReference type="SUPFAM" id="SSF55874">
    <property type="entry name" value="ATPase domain of HSP90 chaperone/DNA topoisomerase II/histidine kinase"/>
    <property type="match status" value="1"/>
</dbReference>
<dbReference type="InterPro" id="IPR035965">
    <property type="entry name" value="PAS-like_dom_sf"/>
</dbReference>
<comment type="subcellular location">
    <subcellularLocation>
        <location evidence="2">Membrane</location>
        <topology evidence="2">Multi-pass membrane protein</topology>
    </subcellularLocation>
</comment>
<accession>A0A1H9LF42</accession>
<evidence type="ECO:0000313" key="19">
    <source>
        <dbReference type="Proteomes" id="UP000198749"/>
    </source>
</evidence>
<name>A0A1H9LF42_9GAMM</name>
<dbReference type="RefSeq" id="WP_091361620.1">
    <property type="nucleotide sequence ID" value="NZ_AP025284.1"/>
</dbReference>
<feature type="transmembrane region" description="Helical" evidence="15">
    <location>
        <begin position="399"/>
        <end position="420"/>
    </location>
</feature>
<evidence type="ECO:0000256" key="11">
    <source>
        <dbReference type="ARBA" id="ARBA00022989"/>
    </source>
</evidence>
<evidence type="ECO:0000256" key="2">
    <source>
        <dbReference type="ARBA" id="ARBA00004141"/>
    </source>
</evidence>
<dbReference type="OrthoDB" id="9764438at2"/>
<evidence type="ECO:0000256" key="9">
    <source>
        <dbReference type="ARBA" id="ARBA00022777"/>
    </source>
</evidence>
<dbReference type="InterPro" id="IPR003594">
    <property type="entry name" value="HATPase_dom"/>
</dbReference>
<dbReference type="PROSITE" id="PS50283">
    <property type="entry name" value="NA_SOLUT_SYMP_3"/>
    <property type="match status" value="1"/>
</dbReference>
<dbReference type="Pfam" id="PF00512">
    <property type="entry name" value="HisKA"/>
    <property type="match status" value="1"/>
</dbReference>
<evidence type="ECO:0000259" key="16">
    <source>
        <dbReference type="PROSITE" id="PS50109"/>
    </source>
</evidence>
<feature type="transmembrane region" description="Helical" evidence="15">
    <location>
        <begin position="368"/>
        <end position="387"/>
    </location>
</feature>
<keyword evidence="19" id="KW-1185">Reference proteome</keyword>
<evidence type="ECO:0000256" key="8">
    <source>
        <dbReference type="ARBA" id="ARBA00022741"/>
    </source>
</evidence>
<comment type="similarity">
    <text evidence="3">Belongs to the sodium:solute symporter (SSF) (TC 2.A.21) family.</text>
</comment>
<dbReference type="PANTHER" id="PTHR43065:SF10">
    <property type="entry name" value="PEROXIDE STRESS-ACTIVATED HISTIDINE KINASE MAK3"/>
    <property type="match status" value="1"/>
</dbReference>
<gene>
    <name evidence="18" type="ORF">SAMN03080615_03921</name>
</gene>
<dbReference type="PANTHER" id="PTHR43065">
    <property type="entry name" value="SENSOR HISTIDINE KINASE"/>
    <property type="match status" value="1"/>
</dbReference>
<dbReference type="Pfam" id="PF00989">
    <property type="entry name" value="PAS"/>
    <property type="match status" value="1"/>
</dbReference>
<feature type="transmembrane region" description="Helical" evidence="15">
    <location>
        <begin position="153"/>
        <end position="171"/>
    </location>
</feature>
<dbReference type="CDD" id="cd00082">
    <property type="entry name" value="HisKA"/>
    <property type="match status" value="1"/>
</dbReference>
<feature type="transmembrane region" description="Helical" evidence="15">
    <location>
        <begin position="68"/>
        <end position="91"/>
    </location>
</feature>
<feature type="transmembrane region" description="Helical" evidence="15">
    <location>
        <begin position="427"/>
        <end position="447"/>
    </location>
</feature>
<feature type="transmembrane region" description="Helical" evidence="15">
    <location>
        <begin position="467"/>
        <end position="485"/>
    </location>
</feature>